<keyword evidence="4" id="KW-1185">Reference proteome</keyword>
<comment type="caution">
    <text evidence="3">The sequence shown here is derived from an EMBL/GenBank/DDBJ whole genome shotgun (WGS) entry which is preliminary data.</text>
</comment>
<dbReference type="SUPFAM" id="SSF143120">
    <property type="entry name" value="YefM-like"/>
    <property type="match status" value="1"/>
</dbReference>
<dbReference type="RefSeq" id="WP_266115976.1">
    <property type="nucleotide sequence ID" value="NZ_JANIDY010000001.1"/>
</dbReference>
<organism evidence="3 4">
    <name type="scientific">Bombella pluederhausensis</name>
    <dbReference type="NCBI Taxonomy" id="2967336"/>
    <lineage>
        <taxon>Bacteria</taxon>
        <taxon>Pseudomonadati</taxon>
        <taxon>Pseudomonadota</taxon>
        <taxon>Alphaproteobacteria</taxon>
        <taxon>Acetobacterales</taxon>
        <taxon>Acetobacteraceae</taxon>
        <taxon>Bombella</taxon>
    </lineage>
</organism>
<gene>
    <name evidence="3" type="ORF">NQF86_02245</name>
</gene>
<comment type="function">
    <text evidence="2">Antitoxin component of a type II toxin-antitoxin (TA) system.</text>
</comment>
<evidence type="ECO:0000313" key="4">
    <source>
        <dbReference type="Proteomes" id="UP001165576"/>
    </source>
</evidence>
<dbReference type="InterPro" id="IPR036165">
    <property type="entry name" value="YefM-like_sf"/>
</dbReference>
<evidence type="ECO:0000313" key="3">
    <source>
        <dbReference type="EMBL" id="MCX5617496.1"/>
    </source>
</evidence>
<dbReference type="EMBL" id="JANIDY010000001">
    <property type="protein sequence ID" value="MCX5617496.1"/>
    <property type="molecule type" value="Genomic_DNA"/>
</dbReference>
<dbReference type="Gene3D" id="3.40.1620.10">
    <property type="entry name" value="YefM-like domain"/>
    <property type="match status" value="1"/>
</dbReference>
<comment type="similarity">
    <text evidence="1 2">Belongs to the phD/YefM antitoxin family.</text>
</comment>
<proteinExistence type="inferred from homology"/>
<protein>
    <recommendedName>
        <fullName evidence="2">Antitoxin</fullName>
    </recommendedName>
</protein>
<evidence type="ECO:0000256" key="2">
    <source>
        <dbReference type="RuleBase" id="RU362080"/>
    </source>
</evidence>
<dbReference type="Pfam" id="PF02604">
    <property type="entry name" value="PhdYeFM_antitox"/>
    <property type="match status" value="1"/>
</dbReference>
<reference evidence="3" key="1">
    <citation type="submission" date="2022-07" db="EMBL/GenBank/DDBJ databases">
        <title>Bombella genomes.</title>
        <authorList>
            <person name="Harer L."/>
            <person name="Styblova S."/>
            <person name="Ehrmann M."/>
        </authorList>
    </citation>
    <scope>NUCLEOTIDE SEQUENCE</scope>
    <source>
        <strain evidence="3">TMW 2.2543</strain>
    </source>
</reference>
<dbReference type="InterPro" id="IPR006442">
    <property type="entry name" value="Antitoxin_Phd/YefM"/>
</dbReference>
<dbReference type="Proteomes" id="UP001165576">
    <property type="component" value="Unassembled WGS sequence"/>
</dbReference>
<accession>A0ABT3WEK0</accession>
<dbReference type="NCBIfam" id="TIGR01552">
    <property type="entry name" value="phd_fam"/>
    <property type="match status" value="1"/>
</dbReference>
<name>A0ABT3WEK0_9PROT</name>
<sequence length="69" mass="7624">MQTQSAKDAKYNFGRLIDTARAEPVVIEKHGRPVVVVLAVEEYQRLVAIEASRAPVGNITMHTSGNHHD</sequence>
<evidence type="ECO:0000256" key="1">
    <source>
        <dbReference type="ARBA" id="ARBA00009981"/>
    </source>
</evidence>